<organism evidence="4 5">
    <name type="scientific">Paxillus rubicundulus Ve08.2h10</name>
    <dbReference type="NCBI Taxonomy" id="930991"/>
    <lineage>
        <taxon>Eukaryota</taxon>
        <taxon>Fungi</taxon>
        <taxon>Dikarya</taxon>
        <taxon>Basidiomycota</taxon>
        <taxon>Agaricomycotina</taxon>
        <taxon>Agaricomycetes</taxon>
        <taxon>Agaricomycetidae</taxon>
        <taxon>Boletales</taxon>
        <taxon>Paxilineae</taxon>
        <taxon>Paxillaceae</taxon>
        <taxon>Paxillus</taxon>
    </lineage>
</organism>
<dbReference type="InParanoid" id="A0A0D0E729"/>
<feature type="compositionally biased region" description="Polar residues" evidence="2">
    <location>
        <begin position="401"/>
        <end position="417"/>
    </location>
</feature>
<keyword evidence="3" id="KW-0812">Transmembrane</keyword>
<feature type="compositionally biased region" description="Polar residues" evidence="2">
    <location>
        <begin position="631"/>
        <end position="642"/>
    </location>
</feature>
<feature type="region of interest" description="Disordered" evidence="2">
    <location>
        <begin position="39"/>
        <end position="76"/>
    </location>
</feature>
<feature type="compositionally biased region" description="Polar residues" evidence="2">
    <location>
        <begin position="582"/>
        <end position="596"/>
    </location>
</feature>
<evidence type="ECO:0000313" key="4">
    <source>
        <dbReference type="EMBL" id="KIL00977.1"/>
    </source>
</evidence>
<evidence type="ECO:0000256" key="2">
    <source>
        <dbReference type="SAM" id="MobiDB-lite"/>
    </source>
</evidence>
<feature type="transmembrane region" description="Helical" evidence="3">
    <location>
        <begin position="909"/>
        <end position="927"/>
    </location>
</feature>
<keyword evidence="5" id="KW-1185">Reference proteome</keyword>
<feature type="region of interest" description="Disordered" evidence="2">
    <location>
        <begin position="452"/>
        <end position="651"/>
    </location>
</feature>
<dbReference type="STRING" id="930991.A0A0D0E729"/>
<dbReference type="AlphaFoldDB" id="A0A0D0E729"/>
<evidence type="ECO:0000256" key="3">
    <source>
        <dbReference type="SAM" id="Phobius"/>
    </source>
</evidence>
<name>A0A0D0E729_9AGAM</name>
<feature type="transmembrane region" description="Helical" evidence="3">
    <location>
        <begin position="939"/>
        <end position="959"/>
    </location>
</feature>
<proteinExistence type="predicted"/>
<feature type="coiled-coil region" evidence="1">
    <location>
        <begin position="652"/>
        <end position="686"/>
    </location>
</feature>
<gene>
    <name evidence="4" type="ORF">PAXRUDRAFT_112986</name>
</gene>
<feature type="region of interest" description="Disordered" evidence="2">
    <location>
        <begin position="401"/>
        <end position="437"/>
    </location>
</feature>
<feature type="compositionally biased region" description="Basic residues" evidence="2">
    <location>
        <begin position="155"/>
        <end position="166"/>
    </location>
</feature>
<reference evidence="5" key="2">
    <citation type="submission" date="2015-01" db="EMBL/GenBank/DDBJ databases">
        <title>Evolutionary Origins and Diversification of the Mycorrhizal Mutualists.</title>
        <authorList>
            <consortium name="DOE Joint Genome Institute"/>
            <consortium name="Mycorrhizal Genomics Consortium"/>
            <person name="Kohler A."/>
            <person name="Kuo A."/>
            <person name="Nagy L.G."/>
            <person name="Floudas D."/>
            <person name="Copeland A."/>
            <person name="Barry K.W."/>
            <person name="Cichocki N."/>
            <person name="Veneault-Fourrey C."/>
            <person name="LaButti K."/>
            <person name="Lindquist E.A."/>
            <person name="Lipzen A."/>
            <person name="Lundell T."/>
            <person name="Morin E."/>
            <person name="Murat C."/>
            <person name="Riley R."/>
            <person name="Ohm R."/>
            <person name="Sun H."/>
            <person name="Tunlid A."/>
            <person name="Henrissat B."/>
            <person name="Grigoriev I.V."/>
            <person name="Hibbett D.S."/>
            <person name="Martin F."/>
        </authorList>
    </citation>
    <scope>NUCLEOTIDE SEQUENCE [LARGE SCALE GENOMIC DNA]</scope>
    <source>
        <strain evidence="5">Ve08.2h10</strain>
    </source>
</reference>
<feature type="compositionally biased region" description="Polar residues" evidence="2">
    <location>
        <begin position="548"/>
        <end position="562"/>
    </location>
</feature>
<dbReference type="Proteomes" id="UP000054538">
    <property type="component" value="Unassembled WGS sequence"/>
</dbReference>
<feature type="compositionally biased region" description="Polar residues" evidence="2">
    <location>
        <begin position="9"/>
        <end position="20"/>
    </location>
</feature>
<accession>A0A0D0E729</accession>
<dbReference type="HOGENOM" id="CLU_007123_0_0_1"/>
<evidence type="ECO:0000313" key="5">
    <source>
        <dbReference type="Proteomes" id="UP000054538"/>
    </source>
</evidence>
<sequence length="991" mass="111525">MDLYPAGATSDSVPVPQSANHLRSSQAVLGHIRFPDRFLTTRTNGGSSRSSSTSFKLPMGAMPQSQSRSEHGKDVDLTEGRRRVRSLEPGSVGYGNIASKKASIRHHGSRRVKGTLSPLQLDSFGTDFEPSAFSDEYNLYPKILQDVQRALHLQSRRRDRKSHRLHATTDEVLPSSDMGMSTIPHGSTSAAPPAVQSSPQYAQVVNLTSEVDFSPSTRSAPLHPVPLSSNGGATLDWTCSQSEDERSDRRWMITRNKWKGKEKTSPSNNAVIEKQEALFTDRISRIKAEASPVTVRKAAIVSEQLGRRYNVIYGSISSGGPVNLAKIARWYAGSGAQTRAWLDSAEPLTWLKHLLDRRGNRRTDWHMSALIMEEYVKFKKSTALPTPPVHSLHTTIESLSMEANPSQSTAKSTTQHVSAPPSDSSPGTSSSKVRSTDGHVSFRPFVESFRGSINTSQSRSESKTRGWRRSIPGFFDSSSANGSPSLYHDRNSSGGLSPAGSRINFPDIAHHFRRHPIEGDEGSSSPPGSQSEDQNDFGTRRHRRRGKPQQQSRLSKLQSPQESGAEINVLSELSESHETTGPAASTSAPVFSNNRISEPEVIPPSEQNHESAIQSKHAPSVRLPRPYRSISLHSSARTPDSTLSKRDRDLEEDKLEREYELKSRTLEELKSHNHRLRHRMQRVASDVREYELVCSNVMLGLGVPYRSLPPELLDAITHDPSSVTGGTRKRRGWTAVEDIHERVLRQREIIRIFLSMMKVDDLPAPENVLDKPISTLMEKLQALEKERKPLQTQADSVTKILTQVRAVHATVKEEYNEAVSYTSLVYPELSCIIALEESYKYQYQQVWEFGMDALTFILDTITPFWRNYGKPIGEDMQDFLIIPWYRNEFTGESKRYPVEFLPRRSVRHWVALCFLSALTLFVTFLQIRAAITSTWHYRLLWIVNQGFRWTIMPFFWMAIVIQWFAVMFEVCVVLLQVSVAAWWLGWIVGIC</sequence>
<feature type="non-terminal residue" evidence="4">
    <location>
        <position position="991"/>
    </location>
</feature>
<reference evidence="4 5" key="1">
    <citation type="submission" date="2014-04" db="EMBL/GenBank/DDBJ databases">
        <authorList>
            <consortium name="DOE Joint Genome Institute"/>
            <person name="Kuo A."/>
            <person name="Kohler A."/>
            <person name="Jargeat P."/>
            <person name="Nagy L.G."/>
            <person name="Floudas D."/>
            <person name="Copeland A."/>
            <person name="Barry K.W."/>
            <person name="Cichocki N."/>
            <person name="Veneault-Fourrey C."/>
            <person name="LaButti K."/>
            <person name="Lindquist E.A."/>
            <person name="Lipzen A."/>
            <person name="Lundell T."/>
            <person name="Morin E."/>
            <person name="Murat C."/>
            <person name="Sun H."/>
            <person name="Tunlid A."/>
            <person name="Henrissat B."/>
            <person name="Grigoriev I.V."/>
            <person name="Hibbett D.S."/>
            <person name="Martin F."/>
            <person name="Nordberg H.P."/>
            <person name="Cantor M.N."/>
            <person name="Hua S.X."/>
        </authorList>
    </citation>
    <scope>NUCLEOTIDE SEQUENCE [LARGE SCALE GENOMIC DNA]</scope>
    <source>
        <strain evidence="4 5">Ve08.2h10</strain>
    </source>
</reference>
<keyword evidence="1" id="KW-0175">Coiled coil</keyword>
<feature type="compositionally biased region" description="Low complexity" evidence="2">
    <location>
        <begin position="418"/>
        <end position="431"/>
    </location>
</feature>
<dbReference type="EMBL" id="KN824823">
    <property type="protein sequence ID" value="KIL00977.1"/>
    <property type="molecule type" value="Genomic_DNA"/>
</dbReference>
<feature type="region of interest" description="Disordered" evidence="2">
    <location>
        <begin position="1"/>
        <end position="20"/>
    </location>
</feature>
<feature type="compositionally biased region" description="Low complexity" evidence="2">
    <location>
        <begin position="522"/>
        <end position="532"/>
    </location>
</feature>
<feature type="compositionally biased region" description="Polar residues" evidence="2">
    <location>
        <begin position="184"/>
        <end position="195"/>
    </location>
</feature>
<feature type="compositionally biased region" description="Low complexity" evidence="2">
    <location>
        <begin position="40"/>
        <end position="54"/>
    </location>
</feature>
<dbReference type="OrthoDB" id="3190515at2759"/>
<keyword evidence="3" id="KW-0472">Membrane</keyword>
<protein>
    <submittedName>
        <fullName evidence="4">Uncharacterized protein</fullName>
    </submittedName>
</protein>
<keyword evidence="3" id="KW-1133">Transmembrane helix</keyword>
<feature type="region of interest" description="Disordered" evidence="2">
    <location>
        <begin position="155"/>
        <end position="195"/>
    </location>
</feature>
<feature type="transmembrane region" description="Helical" evidence="3">
    <location>
        <begin position="965"/>
        <end position="988"/>
    </location>
</feature>
<evidence type="ECO:0000256" key="1">
    <source>
        <dbReference type="SAM" id="Coils"/>
    </source>
</evidence>